<dbReference type="EMBL" id="CP159510">
    <property type="protein sequence ID" value="XCJ17383.1"/>
    <property type="molecule type" value="Genomic_DNA"/>
</dbReference>
<feature type="domain" description="Cyclic nucleotide-binding" evidence="5">
    <location>
        <begin position="12"/>
        <end position="131"/>
    </location>
</feature>
<accession>A0AAU8IGP6</accession>
<keyword evidence="3" id="KW-0010">Activator</keyword>
<dbReference type="PANTHER" id="PTHR24567:SF74">
    <property type="entry name" value="HTH-TYPE TRANSCRIPTIONAL REGULATOR ARCR"/>
    <property type="match status" value="1"/>
</dbReference>
<evidence type="ECO:0000259" key="6">
    <source>
        <dbReference type="PROSITE" id="PS51063"/>
    </source>
</evidence>
<evidence type="ECO:0000259" key="5">
    <source>
        <dbReference type="PROSITE" id="PS50042"/>
    </source>
</evidence>
<dbReference type="SMART" id="SM00419">
    <property type="entry name" value="HTH_CRP"/>
    <property type="match status" value="1"/>
</dbReference>
<reference evidence="7" key="1">
    <citation type="submission" date="2024-06" db="EMBL/GenBank/DDBJ databases">
        <authorList>
            <person name="Fan A."/>
            <person name="Zhang F.Y."/>
            <person name="Zhang L."/>
        </authorList>
    </citation>
    <scope>NUCLEOTIDE SEQUENCE</scope>
    <source>
        <strain evidence="7">Y61</strain>
    </source>
</reference>
<dbReference type="GO" id="GO:0003700">
    <property type="term" value="F:DNA-binding transcription factor activity"/>
    <property type="evidence" value="ECO:0007669"/>
    <property type="project" value="TreeGrafter"/>
</dbReference>
<evidence type="ECO:0000256" key="4">
    <source>
        <dbReference type="ARBA" id="ARBA00023163"/>
    </source>
</evidence>
<keyword evidence="1" id="KW-0805">Transcription regulation</keyword>
<dbReference type="Pfam" id="PF00027">
    <property type="entry name" value="cNMP_binding"/>
    <property type="match status" value="1"/>
</dbReference>
<name>A0AAU8IGP6_9BACL</name>
<dbReference type="SUPFAM" id="SSF46785">
    <property type="entry name" value="Winged helix' DNA-binding domain"/>
    <property type="match status" value="1"/>
</dbReference>
<dbReference type="SMART" id="SM00100">
    <property type="entry name" value="cNMP"/>
    <property type="match status" value="1"/>
</dbReference>
<dbReference type="InterPro" id="IPR018490">
    <property type="entry name" value="cNMP-bd_dom_sf"/>
</dbReference>
<feature type="domain" description="HTH crp-type" evidence="6">
    <location>
        <begin position="145"/>
        <end position="213"/>
    </location>
</feature>
<dbReference type="SUPFAM" id="SSF51206">
    <property type="entry name" value="cAMP-binding domain-like"/>
    <property type="match status" value="1"/>
</dbReference>
<dbReference type="PRINTS" id="PR00034">
    <property type="entry name" value="HTHCRP"/>
</dbReference>
<dbReference type="PROSITE" id="PS51063">
    <property type="entry name" value="HTH_CRP_2"/>
    <property type="match status" value="1"/>
</dbReference>
<dbReference type="CDD" id="cd00038">
    <property type="entry name" value="CAP_ED"/>
    <property type="match status" value="1"/>
</dbReference>
<evidence type="ECO:0000256" key="2">
    <source>
        <dbReference type="ARBA" id="ARBA00023125"/>
    </source>
</evidence>
<dbReference type="InterPro" id="IPR014710">
    <property type="entry name" value="RmlC-like_jellyroll"/>
</dbReference>
<dbReference type="Gene3D" id="2.60.120.10">
    <property type="entry name" value="Jelly Rolls"/>
    <property type="match status" value="1"/>
</dbReference>
<dbReference type="InterPro" id="IPR036388">
    <property type="entry name" value="WH-like_DNA-bd_sf"/>
</dbReference>
<organism evidence="7">
    <name type="scientific">Sporolactobacillus sp. Y61</name>
    <dbReference type="NCBI Taxonomy" id="3160863"/>
    <lineage>
        <taxon>Bacteria</taxon>
        <taxon>Bacillati</taxon>
        <taxon>Bacillota</taxon>
        <taxon>Bacilli</taxon>
        <taxon>Bacillales</taxon>
        <taxon>Sporolactobacillaceae</taxon>
        <taxon>Sporolactobacillus</taxon>
    </lineage>
</organism>
<gene>
    <name evidence="7" type="ORF">ABNN70_02320</name>
</gene>
<dbReference type="GO" id="GO:0005829">
    <property type="term" value="C:cytosol"/>
    <property type="evidence" value="ECO:0007669"/>
    <property type="project" value="TreeGrafter"/>
</dbReference>
<evidence type="ECO:0000256" key="3">
    <source>
        <dbReference type="ARBA" id="ARBA00023159"/>
    </source>
</evidence>
<dbReference type="InterPro" id="IPR000595">
    <property type="entry name" value="cNMP-bd_dom"/>
</dbReference>
<dbReference type="InterPro" id="IPR050397">
    <property type="entry name" value="Env_Response_Regulators"/>
</dbReference>
<keyword evidence="2" id="KW-0238">DNA-binding</keyword>
<dbReference type="PROSITE" id="PS50042">
    <property type="entry name" value="CNMP_BINDING_3"/>
    <property type="match status" value="1"/>
</dbReference>
<sequence length="222" mass="24970">MNVHQCVAVVPLFSQLNEEDRGKIDTLVNSRVYQKGEQVIRPDGEPQLIIVARGAVKIYQLSHSGKEQLLRVAGPGDYEGESALFGVRNDSLFGEALQETVICLLTHRDFESLLLTHPQLSLKLLEINAKKAVSAERQTQFLMMEKVETRVATYLLNLMKSEKSATLHLPMKMKELAAFLGTTSETLSRKFRLLQDEGLISRKGRQVTIVRPQELGAFHIDK</sequence>
<dbReference type="PANTHER" id="PTHR24567">
    <property type="entry name" value="CRP FAMILY TRANSCRIPTIONAL REGULATORY PROTEIN"/>
    <property type="match status" value="1"/>
</dbReference>
<dbReference type="CDD" id="cd00092">
    <property type="entry name" value="HTH_CRP"/>
    <property type="match status" value="1"/>
</dbReference>
<evidence type="ECO:0000256" key="1">
    <source>
        <dbReference type="ARBA" id="ARBA00023015"/>
    </source>
</evidence>
<dbReference type="Gene3D" id="1.10.10.10">
    <property type="entry name" value="Winged helix-like DNA-binding domain superfamily/Winged helix DNA-binding domain"/>
    <property type="match status" value="1"/>
</dbReference>
<dbReference type="Pfam" id="PF13545">
    <property type="entry name" value="HTH_Crp_2"/>
    <property type="match status" value="1"/>
</dbReference>
<protein>
    <submittedName>
        <fullName evidence="7">Crp/Fnr family transcriptional regulator</fullName>
    </submittedName>
</protein>
<keyword evidence="4" id="KW-0804">Transcription</keyword>
<dbReference type="GO" id="GO:0003677">
    <property type="term" value="F:DNA binding"/>
    <property type="evidence" value="ECO:0007669"/>
    <property type="project" value="UniProtKB-KW"/>
</dbReference>
<dbReference type="InterPro" id="IPR012318">
    <property type="entry name" value="HTH_CRP"/>
</dbReference>
<proteinExistence type="predicted"/>
<evidence type="ECO:0000313" key="7">
    <source>
        <dbReference type="EMBL" id="XCJ17383.1"/>
    </source>
</evidence>
<dbReference type="RefSeq" id="WP_129929303.1">
    <property type="nucleotide sequence ID" value="NZ_CP159510.1"/>
</dbReference>
<dbReference type="InterPro" id="IPR036390">
    <property type="entry name" value="WH_DNA-bd_sf"/>
</dbReference>
<dbReference type="AlphaFoldDB" id="A0AAU8IGP6"/>